<dbReference type="InterPro" id="IPR058926">
    <property type="entry name" value="YmzB-like"/>
</dbReference>
<protein>
    <submittedName>
        <fullName evidence="1">Uncharacterized protein</fullName>
    </submittedName>
</protein>
<evidence type="ECO:0000313" key="2">
    <source>
        <dbReference type="Proteomes" id="UP001589776"/>
    </source>
</evidence>
<dbReference type="EMBL" id="JBHLWN010000031">
    <property type="protein sequence ID" value="MFC0212501.1"/>
    <property type="molecule type" value="Genomic_DNA"/>
</dbReference>
<evidence type="ECO:0000313" key="1">
    <source>
        <dbReference type="EMBL" id="MFC0212501.1"/>
    </source>
</evidence>
<organism evidence="1 2">
    <name type="scientific">Paenibacillus chartarius</name>
    <dbReference type="NCBI Taxonomy" id="747481"/>
    <lineage>
        <taxon>Bacteria</taxon>
        <taxon>Bacillati</taxon>
        <taxon>Bacillota</taxon>
        <taxon>Bacilli</taxon>
        <taxon>Bacillales</taxon>
        <taxon>Paenibacillaceae</taxon>
        <taxon>Paenibacillus</taxon>
    </lineage>
</organism>
<keyword evidence="2" id="KW-1185">Reference proteome</keyword>
<dbReference type="Pfam" id="PF25846">
    <property type="entry name" value="YmzB"/>
    <property type="match status" value="1"/>
</dbReference>
<reference evidence="1 2" key="1">
    <citation type="submission" date="2024-09" db="EMBL/GenBank/DDBJ databases">
        <authorList>
            <person name="Sun Q."/>
            <person name="Mori K."/>
        </authorList>
    </citation>
    <scope>NUCLEOTIDE SEQUENCE [LARGE SCALE GENOMIC DNA]</scope>
    <source>
        <strain evidence="1 2">CCM 7759</strain>
    </source>
</reference>
<gene>
    <name evidence="1" type="ORF">ACFFK0_08505</name>
</gene>
<proteinExistence type="predicted"/>
<name>A0ABV6DIM8_9BACL</name>
<dbReference type="RefSeq" id="WP_377469681.1">
    <property type="nucleotide sequence ID" value="NZ_JBHLWN010000031.1"/>
</dbReference>
<sequence length="111" mass="12375">MIATAQDLAVWFDGHKGQVLTIDKEEGTDKDRVRLKLERVERIDRESVADAYTPRRALRLVGSGTIHNPEDDPVELPDDGYEIVLDGLVSHTESAGGLTIKTMRATYRIQA</sequence>
<comment type="caution">
    <text evidence="1">The sequence shown here is derived from an EMBL/GenBank/DDBJ whole genome shotgun (WGS) entry which is preliminary data.</text>
</comment>
<accession>A0ABV6DIM8</accession>
<dbReference type="Proteomes" id="UP001589776">
    <property type="component" value="Unassembled WGS sequence"/>
</dbReference>